<feature type="region of interest" description="Disordered" evidence="1">
    <location>
        <begin position="1"/>
        <end position="21"/>
    </location>
</feature>
<dbReference type="AlphaFoldDB" id="A0A5B1LUL1"/>
<name>A0A5B1LUL1_9ACTN</name>
<evidence type="ECO:0000313" key="3">
    <source>
        <dbReference type="Proteomes" id="UP000324351"/>
    </source>
</evidence>
<evidence type="ECO:0000256" key="1">
    <source>
        <dbReference type="SAM" id="MobiDB-lite"/>
    </source>
</evidence>
<reference evidence="2 3" key="2">
    <citation type="submission" date="2019-09" db="EMBL/GenBank/DDBJ databases">
        <authorList>
            <person name="Jin C."/>
        </authorList>
    </citation>
    <scope>NUCLEOTIDE SEQUENCE [LARGE SCALE GENOMIC DNA]</scope>
    <source>
        <strain evidence="2 3">BN140041</strain>
    </source>
</reference>
<organism evidence="2 3">
    <name type="scientific">Nocardioides antri</name>
    <dbReference type="NCBI Taxonomy" id="2607659"/>
    <lineage>
        <taxon>Bacteria</taxon>
        <taxon>Bacillati</taxon>
        <taxon>Actinomycetota</taxon>
        <taxon>Actinomycetes</taxon>
        <taxon>Propionibacteriales</taxon>
        <taxon>Nocardioidaceae</taxon>
        <taxon>Nocardioides</taxon>
    </lineage>
</organism>
<dbReference type="EMBL" id="VUJW01000012">
    <property type="protein sequence ID" value="KAA1424321.1"/>
    <property type="molecule type" value="Genomic_DNA"/>
</dbReference>
<accession>A0A5B1LUL1</accession>
<proteinExistence type="predicted"/>
<reference evidence="2 3" key="1">
    <citation type="submission" date="2019-09" db="EMBL/GenBank/DDBJ databases">
        <title>Nocardioides panacisoli sp. nov., isolated from the soil of a ginseng field.</title>
        <authorList>
            <person name="Cho C."/>
        </authorList>
    </citation>
    <scope>NUCLEOTIDE SEQUENCE [LARGE SCALE GENOMIC DNA]</scope>
    <source>
        <strain evidence="2 3">BN140041</strain>
    </source>
</reference>
<keyword evidence="3" id="KW-1185">Reference proteome</keyword>
<comment type="caution">
    <text evidence="2">The sequence shown here is derived from an EMBL/GenBank/DDBJ whole genome shotgun (WGS) entry which is preliminary data.</text>
</comment>
<sequence length="94" mass="10310">MRLTDEERRRAARQAQATAKANKQKVLDDAAAYGRTICTADHTTWQEKARCLWPGLQVEGEGPYAVVVGGVVYLTDKPQVVRLHRGIHRPGGGG</sequence>
<evidence type="ECO:0000313" key="2">
    <source>
        <dbReference type="EMBL" id="KAA1424321.1"/>
    </source>
</evidence>
<gene>
    <name evidence="2" type="ORF">F0U47_18990</name>
</gene>
<protein>
    <submittedName>
        <fullName evidence="2">Uncharacterized protein</fullName>
    </submittedName>
</protein>
<dbReference type="RefSeq" id="WP_149752052.1">
    <property type="nucleotide sequence ID" value="NZ_VUJW01000012.1"/>
</dbReference>
<dbReference type="Proteomes" id="UP000324351">
    <property type="component" value="Unassembled WGS sequence"/>
</dbReference>